<evidence type="ECO:0000313" key="3">
    <source>
        <dbReference type="EMBL" id="MBD2687321.1"/>
    </source>
</evidence>
<dbReference type="PANTHER" id="PTHR33352:SF3">
    <property type="entry name" value="SLR1612 PROTEIN"/>
    <property type="match status" value="1"/>
</dbReference>
<organism evidence="3 4">
    <name type="scientific">Aphanizomenon flos-aquae FACHB-1249</name>
    <dbReference type="NCBI Taxonomy" id="2692889"/>
    <lineage>
        <taxon>Bacteria</taxon>
        <taxon>Bacillati</taxon>
        <taxon>Cyanobacteriota</taxon>
        <taxon>Cyanophyceae</taxon>
        <taxon>Nostocales</taxon>
        <taxon>Aphanizomenonaceae</taxon>
        <taxon>Aphanizomenon</taxon>
    </lineage>
</organism>
<sequence length="317" mass="37335">MAAITARELELQMPDASKLLSDEPEMESSLHYMQLLLLVTCLEWAWQERDDFFIGANLTIYFSRQQLKNRDFRGPDFFLVKNTTREPRNSWVVWEEDGRYPDLIIELLSDSTANVDRTTKLDLYAERFHTPEYFYFSPQTLEFAGFRLNFNQYRPIPPNDQEWLWSESLGFFLGIHNGQLRYFSLEGTIIPTPQEAAKDEILKANQAIKIAKQESQRAEQESQRAEQESQRAEQESQRAEQESQRAEQESQRAEQESQRAEQESQRAEQESQRAEQESQRAEQESQRAEQESQRAEQANRELYELKQKMRSLGISLD</sequence>
<dbReference type="GO" id="GO:0004519">
    <property type="term" value="F:endonuclease activity"/>
    <property type="evidence" value="ECO:0007669"/>
    <property type="project" value="UniProtKB-KW"/>
</dbReference>
<accession>A0ABR8IWQ4</accession>
<dbReference type="CDD" id="cd06260">
    <property type="entry name" value="DUF820-like"/>
    <property type="match status" value="1"/>
</dbReference>
<dbReference type="InterPro" id="IPR008538">
    <property type="entry name" value="Uma2"/>
</dbReference>
<comment type="caution">
    <text evidence="3">The sequence shown here is derived from an EMBL/GenBank/DDBJ whole genome shotgun (WGS) entry which is preliminary data.</text>
</comment>
<dbReference type="SUPFAM" id="SSF52980">
    <property type="entry name" value="Restriction endonuclease-like"/>
    <property type="match status" value="1"/>
</dbReference>
<dbReference type="Pfam" id="PF05685">
    <property type="entry name" value="Uma2"/>
    <property type="match status" value="1"/>
</dbReference>
<dbReference type="RefSeq" id="WP_190651104.1">
    <property type="nucleotide sequence ID" value="NZ_JACJTM010000071.1"/>
</dbReference>
<dbReference type="Gene3D" id="3.90.1570.10">
    <property type="entry name" value="tt1808, chain A"/>
    <property type="match status" value="1"/>
</dbReference>
<reference evidence="3 4" key="1">
    <citation type="journal article" date="2020" name="ISME J.">
        <title>Comparative genomics reveals insights into cyanobacterial evolution and habitat adaptation.</title>
        <authorList>
            <person name="Chen M.Y."/>
            <person name="Teng W.K."/>
            <person name="Zhao L."/>
            <person name="Hu C.X."/>
            <person name="Zhou Y.K."/>
            <person name="Han B.P."/>
            <person name="Song L.R."/>
            <person name="Shu W.S."/>
        </authorList>
    </citation>
    <scope>NUCLEOTIDE SEQUENCE [LARGE SCALE GENOMIC DNA]</scope>
    <source>
        <strain evidence="3 4">FACHB-1249</strain>
    </source>
</reference>
<evidence type="ECO:0000256" key="1">
    <source>
        <dbReference type="SAM" id="MobiDB-lite"/>
    </source>
</evidence>
<feature type="region of interest" description="Disordered" evidence="1">
    <location>
        <begin position="213"/>
        <end position="302"/>
    </location>
</feature>
<feature type="domain" description="Putative restriction endonuclease" evidence="2">
    <location>
        <begin position="31"/>
        <end position="171"/>
    </location>
</feature>
<keyword evidence="3" id="KW-0540">Nuclease</keyword>
<dbReference type="InterPro" id="IPR011335">
    <property type="entry name" value="Restrct_endonuc-II-like"/>
</dbReference>
<name>A0ABR8IWQ4_APHFL</name>
<evidence type="ECO:0000259" key="2">
    <source>
        <dbReference type="Pfam" id="PF05685"/>
    </source>
</evidence>
<proteinExistence type="predicted"/>
<dbReference type="InterPro" id="IPR012296">
    <property type="entry name" value="Nuclease_put_TT1808"/>
</dbReference>
<keyword evidence="4" id="KW-1185">Reference proteome</keyword>
<keyword evidence="3" id="KW-0255">Endonuclease</keyword>
<keyword evidence="3" id="KW-0378">Hydrolase</keyword>
<dbReference type="EMBL" id="JACJTM010000071">
    <property type="protein sequence ID" value="MBD2687321.1"/>
    <property type="molecule type" value="Genomic_DNA"/>
</dbReference>
<dbReference type="PANTHER" id="PTHR33352">
    <property type="entry name" value="SLR1095 PROTEIN"/>
    <property type="match status" value="1"/>
</dbReference>
<dbReference type="Proteomes" id="UP000660270">
    <property type="component" value="Unassembled WGS sequence"/>
</dbReference>
<gene>
    <name evidence="3" type="ORF">H6G43_19385</name>
</gene>
<evidence type="ECO:0000313" key="4">
    <source>
        <dbReference type="Proteomes" id="UP000660270"/>
    </source>
</evidence>
<protein>
    <submittedName>
        <fullName evidence="3">Uma2 family endonuclease</fullName>
    </submittedName>
</protein>